<evidence type="ECO:0000256" key="10">
    <source>
        <dbReference type="ARBA" id="ARBA00033295"/>
    </source>
</evidence>
<feature type="domain" description="CBM1" evidence="16">
    <location>
        <begin position="368"/>
        <end position="404"/>
    </location>
</feature>
<protein>
    <recommendedName>
        <fullName evidence="4">cellulase</fullName>
        <ecNumber evidence="4">3.2.1.4</ecNumber>
    </recommendedName>
    <alternativeName>
        <fullName evidence="11">Carboxymethylcellulase B</fullName>
    </alternativeName>
    <alternativeName>
        <fullName evidence="12">Cellulase B</fullName>
    </alternativeName>
    <alternativeName>
        <fullName evidence="10">Endo-beta-1,4-mannanase F</fullName>
    </alternativeName>
</protein>
<dbReference type="GO" id="GO:0005576">
    <property type="term" value="C:extracellular region"/>
    <property type="evidence" value="ECO:0007669"/>
    <property type="project" value="InterPro"/>
</dbReference>
<keyword evidence="7" id="KW-0119">Carbohydrate metabolism</keyword>
<keyword evidence="7" id="KW-0624">Polysaccharide degradation</keyword>
<evidence type="ECO:0000256" key="13">
    <source>
        <dbReference type="RuleBase" id="RU361153"/>
    </source>
</evidence>
<comment type="function">
    <text evidence="2">Endo-1,4-mannanase, a crucial enzyme for depolymerization of seed galactomannans and wood galactoglucomannans.</text>
</comment>
<comment type="catalytic activity">
    <reaction evidence="1">
        <text>Endohydrolysis of (1-&gt;4)-beta-D-glucosidic linkages in cellulose, lichenin and cereal beta-D-glucans.</text>
        <dbReference type="EC" id="3.2.1.4"/>
    </reaction>
</comment>
<evidence type="ECO:0000256" key="8">
    <source>
        <dbReference type="ARBA" id="ARBA00023295"/>
    </source>
</evidence>
<evidence type="ECO:0000256" key="5">
    <source>
        <dbReference type="ARBA" id="ARBA00022729"/>
    </source>
</evidence>
<evidence type="ECO:0000256" key="4">
    <source>
        <dbReference type="ARBA" id="ARBA00012601"/>
    </source>
</evidence>
<evidence type="ECO:0000256" key="11">
    <source>
        <dbReference type="ARBA" id="ARBA00041735"/>
    </source>
</evidence>
<dbReference type="InterPro" id="IPR001547">
    <property type="entry name" value="Glyco_hydro_5"/>
</dbReference>
<dbReference type="Pfam" id="PF00150">
    <property type="entry name" value="Cellulase"/>
    <property type="match status" value="1"/>
</dbReference>
<dbReference type="GO" id="GO:0008810">
    <property type="term" value="F:cellulase activity"/>
    <property type="evidence" value="ECO:0007669"/>
    <property type="project" value="UniProtKB-EC"/>
</dbReference>
<dbReference type="InterPro" id="IPR000254">
    <property type="entry name" value="CBD"/>
</dbReference>
<dbReference type="VEuPathDB" id="FungiDB:ATEG_05003"/>
<keyword evidence="8 13" id="KW-0326">Glycosidase</keyword>
<dbReference type="SUPFAM" id="SSF57180">
    <property type="entry name" value="Cellulose-binding domain"/>
    <property type="match status" value="1"/>
</dbReference>
<dbReference type="GO" id="GO:0030248">
    <property type="term" value="F:cellulose binding"/>
    <property type="evidence" value="ECO:0007669"/>
    <property type="project" value="InterPro"/>
</dbReference>
<keyword evidence="5 15" id="KW-0732">Signal</keyword>
<dbReference type="InterPro" id="IPR035971">
    <property type="entry name" value="CBD_sf"/>
</dbReference>
<dbReference type="EC" id="3.2.1.4" evidence="4"/>
<dbReference type="AlphaFoldDB" id="Q5G1M1"/>
<dbReference type="SMART" id="SM00236">
    <property type="entry name" value="fCBD"/>
    <property type="match status" value="1"/>
</dbReference>
<dbReference type="PANTHER" id="PTHR34142:SF1">
    <property type="entry name" value="GLYCOSIDE HYDROLASE FAMILY 5 DOMAIN-CONTAINING PROTEIN"/>
    <property type="match status" value="1"/>
</dbReference>
<dbReference type="CAZy" id="CBM1">
    <property type="family name" value="Carbohydrate-Binding Module Family 1"/>
</dbReference>
<name>Q5G1M1_ASPTE</name>
<dbReference type="PANTHER" id="PTHR34142">
    <property type="entry name" value="ENDO-BETA-1,4-GLUCANASE A"/>
    <property type="match status" value="1"/>
</dbReference>
<dbReference type="CAZy" id="GH5">
    <property type="family name" value="Glycoside Hydrolase Family 5"/>
</dbReference>
<accession>Q5G1M1</accession>
<evidence type="ECO:0000256" key="6">
    <source>
        <dbReference type="ARBA" id="ARBA00022801"/>
    </source>
</evidence>
<evidence type="ECO:0000256" key="15">
    <source>
        <dbReference type="SAM" id="SignalP"/>
    </source>
</evidence>
<evidence type="ECO:0000256" key="12">
    <source>
        <dbReference type="ARBA" id="ARBA00042322"/>
    </source>
</evidence>
<sequence length="404" mass="43026">MKLSLLAVLALPLALAAPNKRASSFVWFGSNESGAEFGQGNIPGVLGKDYIWPDASAIATLHSAGMNIFRVAFMMERLVPSTMTGTADATYMGDLKATVKAITDMGAYAVIDPHNFGRYYGNIISSTSDFAAFWTTVAKEFASNDKVIFDTNNEYHDMDQTLVLNLNQAAINAIRSAGATSQYIFVEGNSYSGAWTWATVNDNLKALTDPSDKIVYEMHQYLDSDGSGTSETCVSGTIGQERVAAATTWLKNNGKKGFLGEFAGGANSVCKAAVTGMLDALAQNADVWMGASWWAAGPWWGTYMFNMEPPSGTGYTNYLSVLKPYFVGGSGGTTTTTTTTKTSSTTATTTTTKGTTTTTTTTSSTATSGAQHWGQCGGNGWTGPTTCVSPYTCQKQNDWYSQCL</sequence>
<dbReference type="SUPFAM" id="SSF51445">
    <property type="entry name" value="(Trans)glycosidases"/>
    <property type="match status" value="1"/>
</dbReference>
<proteinExistence type="evidence at transcript level"/>
<feature type="signal peptide" evidence="15">
    <location>
        <begin position="1"/>
        <end position="16"/>
    </location>
</feature>
<dbReference type="Pfam" id="PF00734">
    <property type="entry name" value="CBM_1"/>
    <property type="match status" value="1"/>
</dbReference>
<dbReference type="FunFam" id="3.20.20.80:FF:000078">
    <property type="entry name" value="Endo-beta-1,4-glucanase B"/>
    <property type="match status" value="1"/>
</dbReference>
<dbReference type="GO" id="GO:0030245">
    <property type="term" value="P:cellulose catabolic process"/>
    <property type="evidence" value="ECO:0007669"/>
    <property type="project" value="UniProtKB-KW"/>
</dbReference>
<comment type="similarity">
    <text evidence="3 13">Belongs to the glycosyl hydrolase 5 (cellulase A) family.</text>
</comment>
<dbReference type="InterPro" id="IPR017853">
    <property type="entry name" value="GH"/>
</dbReference>
<feature type="chain" id="PRO_5004256532" description="cellulase" evidence="15">
    <location>
        <begin position="17"/>
        <end position="404"/>
    </location>
</feature>
<dbReference type="EMBL" id="AY864862">
    <property type="protein sequence ID" value="AAW68436.2"/>
    <property type="molecule type" value="mRNA"/>
</dbReference>
<evidence type="ECO:0000259" key="16">
    <source>
        <dbReference type="PROSITE" id="PS51164"/>
    </source>
</evidence>
<reference evidence="17" key="1">
    <citation type="submission" date="2016-12" db="EMBL/GenBank/DDBJ databases">
        <title>A partial endoglucanase gene from Aspergillus terreus SUK-1.</title>
        <authorList>
            <person name="Sidik M.N."/>
            <person name="Sharifudin S.A."/>
            <person name="Senafi S."/>
        </authorList>
    </citation>
    <scope>NUCLEOTIDE SEQUENCE</scope>
    <source>
        <strain evidence="17">SUK-1</strain>
    </source>
</reference>
<evidence type="ECO:0000256" key="3">
    <source>
        <dbReference type="ARBA" id="ARBA00005641"/>
    </source>
</evidence>
<feature type="region of interest" description="Disordered" evidence="14">
    <location>
        <begin position="334"/>
        <end position="369"/>
    </location>
</feature>
<evidence type="ECO:0000256" key="9">
    <source>
        <dbReference type="ARBA" id="ARBA00025192"/>
    </source>
</evidence>
<dbReference type="PROSITE" id="PS51164">
    <property type="entry name" value="CBM1_2"/>
    <property type="match status" value="1"/>
</dbReference>
<comment type="function">
    <text evidence="9">Has endoglucanase activity on substrates containing beta-1,4 glycosidic bonds, like in carboxymethylcellulose (CMC), hydroxyethylcellulose (HEC) and beta-glucan. Involved in the degradation of complex natural cellulosic substrates.</text>
</comment>
<evidence type="ECO:0000256" key="14">
    <source>
        <dbReference type="SAM" id="MobiDB-lite"/>
    </source>
</evidence>
<dbReference type="Gene3D" id="3.20.20.80">
    <property type="entry name" value="Glycosidases"/>
    <property type="match status" value="1"/>
</dbReference>
<evidence type="ECO:0000256" key="7">
    <source>
        <dbReference type="ARBA" id="ARBA00023001"/>
    </source>
</evidence>
<keyword evidence="7" id="KW-0136">Cellulose degradation</keyword>
<evidence type="ECO:0000313" key="17">
    <source>
        <dbReference type="EMBL" id="AAW68436.2"/>
    </source>
</evidence>
<dbReference type="PROSITE" id="PS00562">
    <property type="entry name" value="CBM1_1"/>
    <property type="match status" value="1"/>
</dbReference>
<organism evidence="17">
    <name type="scientific">Aspergillus terreus</name>
    <dbReference type="NCBI Taxonomy" id="33178"/>
    <lineage>
        <taxon>Eukaryota</taxon>
        <taxon>Fungi</taxon>
        <taxon>Dikarya</taxon>
        <taxon>Ascomycota</taxon>
        <taxon>Pezizomycotina</taxon>
        <taxon>Eurotiomycetes</taxon>
        <taxon>Eurotiomycetidae</taxon>
        <taxon>Eurotiales</taxon>
        <taxon>Aspergillaceae</taxon>
        <taxon>Aspergillus</taxon>
        <taxon>Aspergillus subgen. Circumdati</taxon>
    </lineage>
</organism>
<evidence type="ECO:0000256" key="1">
    <source>
        <dbReference type="ARBA" id="ARBA00000966"/>
    </source>
</evidence>
<evidence type="ECO:0000256" key="2">
    <source>
        <dbReference type="ARBA" id="ARBA00002993"/>
    </source>
</evidence>
<keyword evidence="6 13" id="KW-0378">Hydrolase</keyword>